<evidence type="ECO:0000256" key="2">
    <source>
        <dbReference type="ARBA" id="ARBA00022670"/>
    </source>
</evidence>
<evidence type="ECO:0000256" key="1">
    <source>
        <dbReference type="ARBA" id="ARBA00007074"/>
    </source>
</evidence>
<evidence type="ECO:0000259" key="6">
    <source>
        <dbReference type="PROSITE" id="PS51781"/>
    </source>
</evidence>
<gene>
    <name evidence="8" type="ORF">H8704_09665</name>
</gene>
<dbReference type="InterPro" id="IPR003646">
    <property type="entry name" value="SH3-like_bac-type"/>
</dbReference>
<keyword evidence="2" id="KW-0645">Protease</keyword>
<dbReference type="Gene3D" id="2.30.30.40">
    <property type="entry name" value="SH3 Domains"/>
    <property type="match status" value="2"/>
</dbReference>
<dbReference type="Gene3D" id="3.90.1720.10">
    <property type="entry name" value="endopeptidase domain like (from Nostoc punctiforme)"/>
    <property type="match status" value="1"/>
</dbReference>
<evidence type="ECO:0000256" key="5">
    <source>
        <dbReference type="SAM" id="SignalP"/>
    </source>
</evidence>
<evidence type="ECO:0000259" key="7">
    <source>
        <dbReference type="PROSITE" id="PS51935"/>
    </source>
</evidence>
<protein>
    <submittedName>
        <fullName evidence="8">C40 family peptidase</fullName>
    </submittedName>
</protein>
<keyword evidence="3" id="KW-0378">Hydrolase</keyword>
<comment type="caution">
    <text evidence="8">The sequence shown here is derived from an EMBL/GenBank/DDBJ whole genome shotgun (WGS) entry which is preliminary data.</text>
</comment>
<dbReference type="InterPro" id="IPR051202">
    <property type="entry name" value="Peptidase_C40"/>
</dbReference>
<reference evidence="8 9" key="1">
    <citation type="submission" date="2020-08" db="EMBL/GenBank/DDBJ databases">
        <title>Genome public.</title>
        <authorList>
            <person name="Liu C."/>
            <person name="Sun Q."/>
        </authorList>
    </citation>
    <scope>NUCLEOTIDE SEQUENCE [LARGE SCALE GENOMIC DNA]</scope>
    <source>
        <strain evidence="8 9">NSJ-37</strain>
    </source>
</reference>
<sequence>MYRKNIKWIAAAVAAIVMIAGTARIHAGTVATEKPMAGINLSLDKYSDAVLAEQEKEETAQQETEVTAEQLTSKGAAAITTLESTEKSSDKKEKKGISHLKLNLKYDRLGVAKVDSYLNVRNKPGESSKIVGKMTKNSGCNIYKVNKGWAKIVSGKVKGYVKASYLVKDQQAEELAKKIANLRISVNTETLNVRYLPSTDAGIYDQISEEDEYDIYKRDLTKTWLKKYVSKHCKKSDLRNIDTKEMYNNLENWMCISIDNEKAFVSKDFVKVTFNLDRAVSINESGLASKTSSDSSDSSNLTNMVNYAMQFLGNPYVWGGTSLTNGTDCSGFVMRIYEHFGYSLPRTSAAQAGATKTVSSGDVRPGDLFFYGSGGVSHVAMYIGNGQIIHASNPRTGIKISSAYYRTPVKIGRVIG</sequence>
<name>A0ABR7N2N6_9FIRM</name>
<dbReference type="Pfam" id="PF08239">
    <property type="entry name" value="SH3_3"/>
    <property type="match status" value="1"/>
</dbReference>
<dbReference type="InterPro" id="IPR000064">
    <property type="entry name" value="NLP_P60_dom"/>
</dbReference>
<evidence type="ECO:0000313" key="8">
    <source>
        <dbReference type="EMBL" id="MBC8562885.1"/>
    </source>
</evidence>
<feature type="chain" id="PRO_5046150003" evidence="5">
    <location>
        <begin position="28"/>
        <end position="416"/>
    </location>
</feature>
<dbReference type="PANTHER" id="PTHR47053:SF1">
    <property type="entry name" value="MUREIN DD-ENDOPEPTIDASE MEPH-RELATED"/>
    <property type="match status" value="1"/>
</dbReference>
<dbReference type="EMBL" id="JACRSX010000013">
    <property type="protein sequence ID" value="MBC8562885.1"/>
    <property type="molecule type" value="Genomic_DNA"/>
</dbReference>
<evidence type="ECO:0000313" key="9">
    <source>
        <dbReference type="Proteomes" id="UP000606193"/>
    </source>
</evidence>
<dbReference type="Proteomes" id="UP000606193">
    <property type="component" value="Unassembled WGS sequence"/>
</dbReference>
<keyword evidence="4" id="KW-0788">Thiol protease</keyword>
<keyword evidence="9" id="KW-1185">Reference proteome</keyword>
<organism evidence="8 9">
    <name type="scientific">Jutongia huaianensis</name>
    <dbReference type="NCBI Taxonomy" id="2763668"/>
    <lineage>
        <taxon>Bacteria</taxon>
        <taxon>Bacillati</taxon>
        <taxon>Bacillota</taxon>
        <taxon>Clostridia</taxon>
        <taxon>Lachnospirales</taxon>
        <taxon>Lachnospiraceae</taxon>
        <taxon>Jutongia</taxon>
    </lineage>
</organism>
<dbReference type="PROSITE" id="PS51935">
    <property type="entry name" value="NLPC_P60"/>
    <property type="match status" value="1"/>
</dbReference>
<accession>A0ABR7N2N6</accession>
<dbReference type="PROSITE" id="PS51781">
    <property type="entry name" value="SH3B"/>
    <property type="match status" value="1"/>
</dbReference>
<dbReference type="SMART" id="SM00287">
    <property type="entry name" value="SH3b"/>
    <property type="match status" value="1"/>
</dbReference>
<dbReference type="RefSeq" id="WP_249298136.1">
    <property type="nucleotide sequence ID" value="NZ_JACRSX010000013.1"/>
</dbReference>
<dbReference type="InterPro" id="IPR038765">
    <property type="entry name" value="Papain-like_cys_pep_sf"/>
</dbReference>
<dbReference type="PANTHER" id="PTHR47053">
    <property type="entry name" value="MUREIN DD-ENDOPEPTIDASE MEPH-RELATED"/>
    <property type="match status" value="1"/>
</dbReference>
<dbReference type="SUPFAM" id="SSF54001">
    <property type="entry name" value="Cysteine proteinases"/>
    <property type="match status" value="1"/>
</dbReference>
<feature type="signal peptide" evidence="5">
    <location>
        <begin position="1"/>
        <end position="27"/>
    </location>
</feature>
<dbReference type="Pfam" id="PF00877">
    <property type="entry name" value="NLPC_P60"/>
    <property type="match status" value="1"/>
</dbReference>
<feature type="domain" description="SH3b" evidence="6">
    <location>
        <begin position="106"/>
        <end position="170"/>
    </location>
</feature>
<keyword evidence="5" id="KW-0732">Signal</keyword>
<feature type="domain" description="NlpC/P60" evidence="7">
    <location>
        <begin position="298"/>
        <end position="416"/>
    </location>
</feature>
<comment type="similarity">
    <text evidence="1">Belongs to the peptidase C40 family.</text>
</comment>
<evidence type="ECO:0000256" key="3">
    <source>
        <dbReference type="ARBA" id="ARBA00022801"/>
    </source>
</evidence>
<evidence type="ECO:0000256" key="4">
    <source>
        <dbReference type="ARBA" id="ARBA00022807"/>
    </source>
</evidence>
<proteinExistence type="inferred from homology"/>